<proteinExistence type="inferred from homology"/>
<reference evidence="6 7" key="1">
    <citation type="journal article" date="2021" name="Hortic Res">
        <title>Chromosome-scale assembly of the Dendrobium chrysotoxum genome enhances the understanding of orchid evolution.</title>
        <authorList>
            <person name="Zhang Y."/>
            <person name="Zhang G.Q."/>
            <person name="Zhang D."/>
            <person name="Liu X.D."/>
            <person name="Xu X.Y."/>
            <person name="Sun W.H."/>
            <person name="Yu X."/>
            <person name="Zhu X."/>
            <person name="Wang Z.W."/>
            <person name="Zhao X."/>
            <person name="Zhong W.Y."/>
            <person name="Chen H."/>
            <person name="Yin W.L."/>
            <person name="Huang T."/>
            <person name="Niu S.C."/>
            <person name="Liu Z.J."/>
        </authorList>
    </citation>
    <scope>NUCLEOTIDE SEQUENCE [LARGE SCALE GENOMIC DNA]</scope>
    <source>
        <strain evidence="6">Lindl</strain>
    </source>
</reference>
<evidence type="ECO:0000256" key="1">
    <source>
        <dbReference type="ARBA" id="ARBA00005711"/>
    </source>
</evidence>
<evidence type="ECO:0000313" key="7">
    <source>
        <dbReference type="Proteomes" id="UP000775213"/>
    </source>
</evidence>
<name>A0AAV7GJQ7_DENCH</name>
<organism evidence="6 7">
    <name type="scientific">Dendrobium chrysotoxum</name>
    <name type="common">Orchid</name>
    <dbReference type="NCBI Taxonomy" id="161865"/>
    <lineage>
        <taxon>Eukaryota</taxon>
        <taxon>Viridiplantae</taxon>
        <taxon>Streptophyta</taxon>
        <taxon>Embryophyta</taxon>
        <taxon>Tracheophyta</taxon>
        <taxon>Spermatophyta</taxon>
        <taxon>Magnoliopsida</taxon>
        <taxon>Liliopsida</taxon>
        <taxon>Asparagales</taxon>
        <taxon>Orchidaceae</taxon>
        <taxon>Epidendroideae</taxon>
        <taxon>Malaxideae</taxon>
        <taxon>Dendrobiinae</taxon>
        <taxon>Dendrobium</taxon>
    </lineage>
</organism>
<keyword evidence="4" id="KW-0812">Transmembrane</keyword>
<feature type="compositionally biased region" description="Polar residues" evidence="3">
    <location>
        <begin position="442"/>
        <end position="453"/>
    </location>
</feature>
<dbReference type="Pfam" id="PF03763">
    <property type="entry name" value="Remorin_C"/>
    <property type="match status" value="1"/>
</dbReference>
<keyword evidence="4" id="KW-1133">Transmembrane helix</keyword>
<evidence type="ECO:0000256" key="3">
    <source>
        <dbReference type="SAM" id="MobiDB-lite"/>
    </source>
</evidence>
<feature type="region of interest" description="Disordered" evidence="3">
    <location>
        <begin position="1"/>
        <end position="42"/>
    </location>
</feature>
<feature type="compositionally biased region" description="Low complexity" evidence="3">
    <location>
        <begin position="222"/>
        <end position="232"/>
    </location>
</feature>
<accession>A0AAV7GJQ7</accession>
<sequence>MKSRMPDADFANVEAGEQREGKNWTQLKSGGRRRRASADSPDSVIAYSCDHRATNGSGSCSTAAYLSSGSNLSSTSRSVAGRCSFGSEHESHFPQLCINLTVRERYFGGTGPDPDPEKNGAILSSPHSNVAGLVEELERALKKEDGEKAGRPEGEGYGALNTTENSFLHALRECQIRRHKSEAIPIQGRKIRRQRPASLDLHTPSTDVAVLSPRFLAGGMGSMKKSSATSSHSRPEAFPSPGTPNYRHGTGTTGYQKGWSSERVPLPANSSRRYMGAGSYLPFNNGRVLPSKWEDAEKWIFSPVSTDGVFRSSLPSSHHRRPKSKSGPLGPPGYSPASPIGPCFDSGRVGTFTGSSPFSAGVLIADRGFSENRRGGVGSGESARSSSANAEPYILRSASIHGCSENLLESSSSLPNPQNEKFECIKEGTNSAMVVLRKDVATQMSPEGSSQSSPKHEPSFLPSPILVNTIEELESHFPKLEVRDVQVDDQVTVTRWTKKQIARGSDKRSTNIIEWKRKTVEAKPSSWKMSETAKCLSKVKREEAKIIAWENLQKAKAEAEIRKLEMKLEKRRSSSMDKILKKLRSAQKKAEEMRSAATASQLQQVTKTSKRVSYFRRTGQITLNHVANQRQQDIIFPFTTAFFLILCMSTTLSSYFHNGLMIRLLHLAPVCYSISFLTSYMTSFIH</sequence>
<feature type="region of interest" description="Disordered" evidence="3">
    <location>
        <begin position="442"/>
        <end position="461"/>
    </location>
</feature>
<feature type="region of interest" description="Disordered" evidence="3">
    <location>
        <begin position="220"/>
        <end position="263"/>
    </location>
</feature>
<feature type="region of interest" description="Disordered" evidence="3">
    <location>
        <begin position="310"/>
        <end position="340"/>
    </location>
</feature>
<keyword evidence="4" id="KW-0472">Membrane</keyword>
<dbReference type="Proteomes" id="UP000775213">
    <property type="component" value="Unassembled WGS sequence"/>
</dbReference>
<comment type="similarity">
    <text evidence="1">Belongs to the remorin family.</text>
</comment>
<comment type="caution">
    <text evidence="6">The sequence shown here is derived from an EMBL/GenBank/DDBJ whole genome shotgun (WGS) entry which is preliminary data.</text>
</comment>
<evidence type="ECO:0000313" key="6">
    <source>
        <dbReference type="EMBL" id="KAH0455869.1"/>
    </source>
</evidence>
<evidence type="ECO:0000259" key="5">
    <source>
        <dbReference type="Pfam" id="PF03763"/>
    </source>
</evidence>
<dbReference type="EMBL" id="JAGFBR010000014">
    <property type="protein sequence ID" value="KAH0455869.1"/>
    <property type="molecule type" value="Genomic_DNA"/>
</dbReference>
<dbReference type="AlphaFoldDB" id="A0AAV7GJQ7"/>
<dbReference type="PANTHER" id="PTHR31471:SF13">
    <property type="entry name" value="REMORIN FAMILY PROTEIN"/>
    <property type="match status" value="1"/>
</dbReference>
<feature type="coiled-coil region" evidence="2">
    <location>
        <begin position="547"/>
        <end position="596"/>
    </location>
</feature>
<feature type="transmembrane region" description="Helical" evidence="4">
    <location>
        <begin position="634"/>
        <end position="652"/>
    </location>
</feature>
<evidence type="ECO:0000256" key="2">
    <source>
        <dbReference type="SAM" id="Coils"/>
    </source>
</evidence>
<keyword evidence="7" id="KW-1185">Reference proteome</keyword>
<protein>
    <recommendedName>
        <fullName evidence="5">Remorin C-terminal domain-containing protein</fullName>
    </recommendedName>
</protein>
<feature type="domain" description="Remorin C-terminal" evidence="5">
    <location>
        <begin position="520"/>
        <end position="621"/>
    </location>
</feature>
<dbReference type="PANTHER" id="PTHR31471">
    <property type="entry name" value="OS02G0116800 PROTEIN"/>
    <property type="match status" value="1"/>
</dbReference>
<gene>
    <name evidence="6" type="ORF">IEQ34_015901</name>
</gene>
<evidence type="ECO:0000256" key="4">
    <source>
        <dbReference type="SAM" id="Phobius"/>
    </source>
</evidence>
<keyword evidence="2" id="KW-0175">Coiled coil</keyword>
<dbReference type="InterPro" id="IPR005516">
    <property type="entry name" value="Remorin_C"/>
</dbReference>
<feature type="transmembrane region" description="Helical" evidence="4">
    <location>
        <begin position="664"/>
        <end position="685"/>
    </location>
</feature>